<dbReference type="Gene3D" id="3.30.565.10">
    <property type="entry name" value="Histidine kinase-like ATPase, C-terminal domain"/>
    <property type="match status" value="1"/>
</dbReference>
<dbReference type="InterPro" id="IPR004358">
    <property type="entry name" value="Sig_transdc_His_kin-like_C"/>
</dbReference>
<keyword evidence="5" id="KW-0808">Transferase</keyword>
<dbReference type="PANTHER" id="PTHR43102:SF2">
    <property type="entry name" value="GAF DOMAIN-CONTAINING PROTEIN"/>
    <property type="match status" value="1"/>
</dbReference>
<dbReference type="InterPro" id="IPR003594">
    <property type="entry name" value="HATPase_dom"/>
</dbReference>
<evidence type="ECO:0000256" key="3">
    <source>
        <dbReference type="ARBA" id="ARBA00022553"/>
    </source>
</evidence>
<dbReference type="SUPFAM" id="SSF55874">
    <property type="entry name" value="ATPase domain of HSP90 chaperone/DNA topoisomerase II/histidine kinase"/>
    <property type="match status" value="1"/>
</dbReference>
<dbReference type="Pfam" id="PF13185">
    <property type="entry name" value="GAF_2"/>
    <property type="match status" value="1"/>
</dbReference>
<dbReference type="STRING" id="60137.SAMN04488041_10793"/>
<accession>A0A1H3BUU4</accession>
<proteinExistence type="predicted"/>
<dbReference type="Proteomes" id="UP000183076">
    <property type="component" value="Unassembled WGS sequence"/>
</dbReference>
<dbReference type="Gene3D" id="3.30.450.40">
    <property type="match status" value="1"/>
</dbReference>
<keyword evidence="3" id="KW-0597">Phosphoprotein</keyword>
<reference evidence="6" key="1">
    <citation type="submission" date="2016-10" db="EMBL/GenBank/DDBJ databases">
        <authorList>
            <person name="Varghese N."/>
            <person name="Submissions S."/>
        </authorList>
    </citation>
    <scope>NUCLEOTIDE SEQUENCE [LARGE SCALE GENOMIC DNA]</scope>
    <source>
        <strain evidence="6">DSM 10014</strain>
    </source>
</reference>
<evidence type="ECO:0000256" key="2">
    <source>
        <dbReference type="ARBA" id="ARBA00012438"/>
    </source>
</evidence>
<dbReference type="SMART" id="SM00388">
    <property type="entry name" value="HisKA"/>
    <property type="match status" value="1"/>
</dbReference>
<dbReference type="InterPro" id="IPR036097">
    <property type="entry name" value="HisK_dim/P_sf"/>
</dbReference>
<dbReference type="SMART" id="SM00387">
    <property type="entry name" value="HATPase_c"/>
    <property type="match status" value="1"/>
</dbReference>
<dbReference type="CDD" id="cd00082">
    <property type="entry name" value="HisKA"/>
    <property type="match status" value="1"/>
</dbReference>
<dbReference type="PRINTS" id="PR00344">
    <property type="entry name" value="BCTRLSENSOR"/>
</dbReference>
<evidence type="ECO:0000256" key="1">
    <source>
        <dbReference type="ARBA" id="ARBA00000085"/>
    </source>
</evidence>
<comment type="catalytic activity">
    <reaction evidence="1">
        <text>ATP + protein L-histidine = ADP + protein N-phospho-L-histidine.</text>
        <dbReference type="EC" id="2.7.13.3"/>
    </reaction>
</comment>
<protein>
    <recommendedName>
        <fullName evidence="2">histidine kinase</fullName>
        <ecNumber evidence="2">2.7.13.3</ecNumber>
    </recommendedName>
</protein>
<dbReference type="InterPro" id="IPR029016">
    <property type="entry name" value="GAF-like_dom_sf"/>
</dbReference>
<gene>
    <name evidence="5" type="ORF">SAMN04488041_10793</name>
</gene>
<dbReference type="AlphaFoldDB" id="A0A1H3BUU4"/>
<dbReference type="InterPro" id="IPR036890">
    <property type="entry name" value="HATPase_C_sf"/>
</dbReference>
<organism evidence="5 6">
    <name type="scientific">Sulfitobacter pontiacus</name>
    <dbReference type="NCBI Taxonomy" id="60137"/>
    <lineage>
        <taxon>Bacteria</taxon>
        <taxon>Pseudomonadati</taxon>
        <taxon>Pseudomonadota</taxon>
        <taxon>Alphaproteobacteria</taxon>
        <taxon>Rhodobacterales</taxon>
        <taxon>Roseobacteraceae</taxon>
        <taxon>Sulfitobacter</taxon>
    </lineage>
</organism>
<sequence length="422" mass="46022">MRTYPIPFNEEARLRAVFDIPGLTAQNEALFDTICEAARTLLDCPIAHISVVEEDSQWYKSVVGMHLDPMPKDTGFCAHTIMSDAPMIVPDLSKDARFERHPMVAKGGPEARYYAGVPLILSSGHRFGSLCALDLKPHEYPSEKQIALLTDLGRIVVAALERSQPEAPEVQQDKTAQSAFLTLVGHELRTPLTVLFGSLKLLEATASTGTNPTLIHSARRSVDHLTKLIETILSYSNASTGELRLNEQNCDLAAILSAVARLQFPTTDVAAKTVTLRDTVMLDTLHVDAEQIELAVTALVLNAVMHGGTDITLETFQDMDGNIEISVRDNGSFDEHVELAELYKPFVVGGSLDHRATKGGLGLGLPLTRKLVEMHGGDFEVHAEADHSRAVIRLPAWRGKTAMIQAAKMAPATVPDARQKLI</sequence>
<dbReference type="GO" id="GO:0000155">
    <property type="term" value="F:phosphorelay sensor kinase activity"/>
    <property type="evidence" value="ECO:0007669"/>
    <property type="project" value="InterPro"/>
</dbReference>
<keyword evidence="5" id="KW-0418">Kinase</keyword>
<dbReference type="PROSITE" id="PS50109">
    <property type="entry name" value="HIS_KIN"/>
    <property type="match status" value="1"/>
</dbReference>
<dbReference type="PANTHER" id="PTHR43102">
    <property type="entry name" value="SLR1143 PROTEIN"/>
    <property type="match status" value="1"/>
</dbReference>
<dbReference type="EC" id="2.7.13.3" evidence="2"/>
<dbReference type="SMART" id="SM00065">
    <property type="entry name" value="GAF"/>
    <property type="match status" value="1"/>
</dbReference>
<evidence type="ECO:0000259" key="4">
    <source>
        <dbReference type="PROSITE" id="PS50109"/>
    </source>
</evidence>
<dbReference type="SUPFAM" id="SSF47384">
    <property type="entry name" value="Homodimeric domain of signal transducing histidine kinase"/>
    <property type="match status" value="1"/>
</dbReference>
<dbReference type="InterPro" id="IPR003661">
    <property type="entry name" value="HisK_dim/P_dom"/>
</dbReference>
<dbReference type="RefSeq" id="WP_074637108.1">
    <property type="nucleotide sequence ID" value="NZ_CP160850.1"/>
</dbReference>
<dbReference type="Pfam" id="PF00512">
    <property type="entry name" value="HisKA"/>
    <property type="match status" value="1"/>
</dbReference>
<dbReference type="SUPFAM" id="SSF55781">
    <property type="entry name" value="GAF domain-like"/>
    <property type="match status" value="1"/>
</dbReference>
<dbReference type="GeneID" id="94022343"/>
<name>A0A1H3BUU4_9RHOB</name>
<dbReference type="Pfam" id="PF02518">
    <property type="entry name" value="HATPase_c"/>
    <property type="match status" value="1"/>
</dbReference>
<evidence type="ECO:0000313" key="6">
    <source>
        <dbReference type="Proteomes" id="UP000183076"/>
    </source>
</evidence>
<feature type="domain" description="Histidine kinase" evidence="4">
    <location>
        <begin position="183"/>
        <end position="398"/>
    </location>
</feature>
<dbReference type="Gene3D" id="1.10.287.130">
    <property type="match status" value="1"/>
</dbReference>
<dbReference type="InterPro" id="IPR003018">
    <property type="entry name" value="GAF"/>
</dbReference>
<dbReference type="EMBL" id="FNNB01000007">
    <property type="protein sequence ID" value="SDX45792.1"/>
    <property type="molecule type" value="Genomic_DNA"/>
</dbReference>
<dbReference type="InterPro" id="IPR005467">
    <property type="entry name" value="His_kinase_dom"/>
</dbReference>
<evidence type="ECO:0000313" key="5">
    <source>
        <dbReference type="EMBL" id="SDX45792.1"/>
    </source>
</evidence>